<reference evidence="3" key="1">
    <citation type="submission" date="2022-11" db="UniProtKB">
        <authorList>
            <consortium name="WormBaseParasite"/>
        </authorList>
    </citation>
    <scope>IDENTIFICATION</scope>
</reference>
<protein>
    <submittedName>
        <fullName evidence="3">VWFA domain-containing protein</fullName>
    </submittedName>
</protein>
<dbReference type="AlphaFoldDB" id="A0A914DX22"/>
<feature type="signal peptide" evidence="1">
    <location>
        <begin position="1"/>
        <end position="16"/>
    </location>
</feature>
<keyword evidence="1" id="KW-0732">Signal</keyword>
<sequence length="198" mass="22378">MSSWLFFCLLGLVARAQMENAESDTDFYPPNAYILFMVESLSSQDTLDAQKSLLKELASNWTHFERVGYFVSGFGDQAKLLGSLNSYEDFLNAVDKTTLSRGQASIDIALRILDSNFPRKNSSIPSYVIYFITANYGLTSSIKNTQGYAERFTKVTFVSLGSDAENLKKIFPNVIKWENWTTSKPKNWERKFLKAVGA</sequence>
<dbReference type="SUPFAM" id="SSF53300">
    <property type="entry name" value="vWA-like"/>
    <property type="match status" value="1"/>
</dbReference>
<evidence type="ECO:0000313" key="3">
    <source>
        <dbReference type="WBParaSite" id="ACRNAN_scaffold435.g22965.t1"/>
    </source>
</evidence>
<feature type="chain" id="PRO_5037448259" evidence="1">
    <location>
        <begin position="17"/>
        <end position="198"/>
    </location>
</feature>
<evidence type="ECO:0000313" key="2">
    <source>
        <dbReference type="Proteomes" id="UP000887540"/>
    </source>
</evidence>
<organism evidence="2 3">
    <name type="scientific">Acrobeloides nanus</name>
    <dbReference type="NCBI Taxonomy" id="290746"/>
    <lineage>
        <taxon>Eukaryota</taxon>
        <taxon>Metazoa</taxon>
        <taxon>Ecdysozoa</taxon>
        <taxon>Nematoda</taxon>
        <taxon>Chromadorea</taxon>
        <taxon>Rhabditida</taxon>
        <taxon>Tylenchina</taxon>
        <taxon>Cephalobomorpha</taxon>
        <taxon>Cephaloboidea</taxon>
        <taxon>Cephalobidae</taxon>
        <taxon>Acrobeloides</taxon>
    </lineage>
</organism>
<name>A0A914DX22_9BILA</name>
<accession>A0A914DX22</accession>
<dbReference type="WBParaSite" id="ACRNAN_scaffold435.g22965.t1">
    <property type="protein sequence ID" value="ACRNAN_scaffold435.g22965.t1"/>
    <property type="gene ID" value="ACRNAN_scaffold435.g22965"/>
</dbReference>
<proteinExistence type="predicted"/>
<evidence type="ECO:0000256" key="1">
    <source>
        <dbReference type="SAM" id="SignalP"/>
    </source>
</evidence>
<dbReference type="Proteomes" id="UP000887540">
    <property type="component" value="Unplaced"/>
</dbReference>
<dbReference type="InterPro" id="IPR036465">
    <property type="entry name" value="vWFA_dom_sf"/>
</dbReference>
<keyword evidence="2" id="KW-1185">Reference proteome</keyword>